<proteinExistence type="predicted"/>
<dbReference type="Proteomes" id="UP000663760">
    <property type="component" value="Chromosome 15"/>
</dbReference>
<keyword evidence="6" id="KW-0812">Transmembrane</keyword>
<organism evidence="7 8">
    <name type="scientific">Spirodela intermedia</name>
    <name type="common">Intermediate duckweed</name>
    <dbReference type="NCBI Taxonomy" id="51605"/>
    <lineage>
        <taxon>Eukaryota</taxon>
        <taxon>Viridiplantae</taxon>
        <taxon>Streptophyta</taxon>
        <taxon>Embryophyta</taxon>
        <taxon>Tracheophyta</taxon>
        <taxon>Spermatophyta</taxon>
        <taxon>Magnoliopsida</taxon>
        <taxon>Liliopsida</taxon>
        <taxon>Araceae</taxon>
        <taxon>Lemnoideae</taxon>
        <taxon>Spirodela</taxon>
    </lineage>
</organism>
<dbReference type="InterPro" id="IPR003406">
    <property type="entry name" value="Glyco_trans_14"/>
</dbReference>
<dbReference type="GO" id="GO:0016020">
    <property type="term" value="C:membrane"/>
    <property type="evidence" value="ECO:0007669"/>
    <property type="project" value="UniProtKB-SubCell"/>
</dbReference>
<keyword evidence="4 6" id="KW-0472">Membrane</keyword>
<evidence type="ECO:0000256" key="3">
    <source>
        <dbReference type="ARBA" id="ARBA00022679"/>
    </source>
</evidence>
<feature type="transmembrane region" description="Helical" evidence="6">
    <location>
        <begin position="33"/>
        <end position="50"/>
    </location>
</feature>
<comment type="subcellular location">
    <subcellularLocation>
        <location evidence="1">Membrane</location>
        <topology evidence="1">Single-pass type II membrane protein</topology>
    </subcellularLocation>
</comment>
<evidence type="ECO:0000256" key="5">
    <source>
        <dbReference type="ARBA" id="ARBA00023180"/>
    </source>
</evidence>
<evidence type="ECO:0000313" key="8">
    <source>
        <dbReference type="Proteomes" id="UP000663760"/>
    </source>
</evidence>
<gene>
    <name evidence="7" type="ORF">SI8410_15019055</name>
</gene>
<evidence type="ECO:0000256" key="6">
    <source>
        <dbReference type="SAM" id="Phobius"/>
    </source>
</evidence>
<keyword evidence="2" id="KW-0328">Glycosyltransferase</keyword>
<evidence type="ECO:0000256" key="2">
    <source>
        <dbReference type="ARBA" id="ARBA00022676"/>
    </source>
</evidence>
<accession>A0A7I8LED5</accession>
<protein>
    <submittedName>
        <fullName evidence="7">Uncharacterized protein</fullName>
    </submittedName>
</protein>
<keyword evidence="6" id="KW-1133">Transmembrane helix</keyword>
<dbReference type="PANTHER" id="PTHR31042:SF70">
    <property type="entry name" value="OS01G0695200 PROTEIN"/>
    <property type="match status" value="1"/>
</dbReference>
<dbReference type="OrthoDB" id="191334at2759"/>
<dbReference type="Pfam" id="PF02485">
    <property type="entry name" value="Branch"/>
    <property type="match status" value="1"/>
</dbReference>
<name>A0A7I8LED5_SPIIN</name>
<dbReference type="PANTHER" id="PTHR31042">
    <property type="entry name" value="CORE-2/I-BRANCHING BETA-1,6-N-ACETYLGLUCOSAMINYLTRANSFERASE FAMILY PROTEIN-RELATED"/>
    <property type="match status" value="1"/>
</dbReference>
<dbReference type="InterPro" id="IPR044174">
    <property type="entry name" value="BC10-like"/>
</dbReference>
<evidence type="ECO:0000256" key="1">
    <source>
        <dbReference type="ARBA" id="ARBA00004606"/>
    </source>
</evidence>
<dbReference type="EMBL" id="LR746278">
    <property type="protein sequence ID" value="CAA7408377.1"/>
    <property type="molecule type" value="Genomic_DNA"/>
</dbReference>
<keyword evidence="8" id="KW-1185">Reference proteome</keyword>
<keyword evidence="5" id="KW-0325">Glycoprotein</keyword>
<keyword evidence="3" id="KW-0808">Transferase</keyword>
<reference evidence="7" key="1">
    <citation type="submission" date="2020-02" db="EMBL/GenBank/DDBJ databases">
        <authorList>
            <person name="Scholz U."/>
            <person name="Mascher M."/>
            <person name="Fiebig A."/>
        </authorList>
    </citation>
    <scope>NUCLEOTIDE SEQUENCE</scope>
</reference>
<dbReference type="AlphaFoldDB" id="A0A7I8LED5"/>
<evidence type="ECO:0000256" key="4">
    <source>
        <dbReference type="ARBA" id="ARBA00023136"/>
    </source>
</evidence>
<dbReference type="GO" id="GO:0016757">
    <property type="term" value="F:glycosyltransferase activity"/>
    <property type="evidence" value="ECO:0007669"/>
    <property type="project" value="UniProtKB-KW"/>
</dbReference>
<evidence type="ECO:0000313" key="7">
    <source>
        <dbReference type="EMBL" id="CAA7408377.1"/>
    </source>
</evidence>
<sequence>MAKKRLPISSSSPSLLLVLPSSSLRNRFWFGMKVVSVISGLICLFTFLRIQSPFQTSSFYTEKNGDAEKFSIYVHSKPGFIFDASTTRSSYFYGRQLRESVRVIWGEASMVEAERLLLQAALEDPANQRFVLLSERCVPLYNFSYTYNYLMSSSKSFVDSFVITKHSRYNPDMFPTIPRDKWRKGSQWATLIRKHAAVVATDNVVFPVFKKHCKMHLEGNGGSPKNQVVSKSKHNCIPDEHYIQTLFSMSGLVDETERRSLTYTFWNHSPSRKEKQDWHPITFEYADADPLHIEKIKGIDHLYFETEYRTEECLCNAAHVPCYLFARKFSEGAALRLLTDGAVGPFNPALFFPTSQQ</sequence>